<protein>
    <recommendedName>
        <fullName evidence="9">Intestine-specific homeobox</fullName>
    </recommendedName>
</protein>
<evidence type="ECO:0000313" key="14">
    <source>
        <dbReference type="EMBL" id="EGW14037.1"/>
    </source>
</evidence>
<evidence type="ECO:0000259" key="13">
    <source>
        <dbReference type="PROSITE" id="PS50071"/>
    </source>
</evidence>
<evidence type="ECO:0000256" key="7">
    <source>
        <dbReference type="ARBA" id="ARBA00023242"/>
    </source>
</evidence>
<dbReference type="CDD" id="cd00086">
    <property type="entry name" value="homeodomain"/>
    <property type="match status" value="1"/>
</dbReference>
<proteinExistence type="predicted"/>
<dbReference type="FunCoup" id="G3IKT5">
    <property type="interactions" value="513"/>
</dbReference>
<evidence type="ECO:0000256" key="2">
    <source>
        <dbReference type="ARBA" id="ARBA00023015"/>
    </source>
</evidence>
<keyword evidence="7 10" id="KW-0539">Nucleus</keyword>
<dbReference type="GlyGen" id="G3IKT5">
    <property type="glycosylation" value="1 site"/>
</dbReference>
<evidence type="ECO:0000256" key="10">
    <source>
        <dbReference type="PROSITE-ProRule" id="PRU00108"/>
    </source>
</evidence>
<feature type="compositionally biased region" description="Basic and acidic residues" evidence="12">
    <location>
        <begin position="8"/>
        <end position="25"/>
    </location>
</feature>
<keyword evidence="5" id="KW-0010">Activator</keyword>
<dbReference type="PROSITE" id="PS50071">
    <property type="entry name" value="HOMEOBOX_2"/>
    <property type="match status" value="1"/>
</dbReference>
<dbReference type="FunFam" id="1.10.10.60:FF:000369">
    <property type="entry name" value="Intestine specific homeobox"/>
    <property type="match status" value="1"/>
</dbReference>
<feature type="domain" description="Homeobox" evidence="13">
    <location>
        <begin position="77"/>
        <end position="137"/>
    </location>
</feature>
<sequence>MAGPMTHRNMEKESSGYSEAPEKLDLSFSIDAILRKPTERRNMPRPQSIGGEDARQTATPGSKLERPSQDQLQEEKRSKRRVRTTFTTEQLQELEKLFHFTHYPDIHVRTQLASRINLPEARVQIWFQNQRAKWRKQEKIGSLGASQQPGEASLTLPSNMDMAGPVLTPTALPRLVPPRGCYPPSQTQITSIWFPAQMTFVPWHLWDLQPLRGSLTHQPCVPTFILPSPHLKWGNICATST</sequence>
<dbReference type="SUPFAM" id="SSF46689">
    <property type="entry name" value="Homeodomain-like"/>
    <property type="match status" value="1"/>
</dbReference>
<dbReference type="STRING" id="10029.G3IKT5"/>
<feature type="compositionally biased region" description="Basic and acidic residues" evidence="12">
    <location>
        <begin position="33"/>
        <end position="42"/>
    </location>
</feature>
<evidence type="ECO:0000256" key="6">
    <source>
        <dbReference type="ARBA" id="ARBA00023163"/>
    </source>
</evidence>
<evidence type="ECO:0000256" key="3">
    <source>
        <dbReference type="ARBA" id="ARBA00023125"/>
    </source>
</evidence>
<dbReference type="InterPro" id="IPR001356">
    <property type="entry name" value="HD"/>
</dbReference>
<dbReference type="PaxDb" id="10029-XP_007634049.1"/>
<dbReference type="InterPro" id="IPR050649">
    <property type="entry name" value="Paired_Homeobox_TFs"/>
</dbReference>
<evidence type="ECO:0000313" key="15">
    <source>
        <dbReference type="Proteomes" id="UP000001075"/>
    </source>
</evidence>
<evidence type="ECO:0000256" key="9">
    <source>
        <dbReference type="ARBA" id="ARBA00067428"/>
    </source>
</evidence>
<evidence type="ECO:0000256" key="5">
    <source>
        <dbReference type="ARBA" id="ARBA00023159"/>
    </source>
</evidence>
<evidence type="ECO:0000256" key="4">
    <source>
        <dbReference type="ARBA" id="ARBA00023155"/>
    </source>
</evidence>
<name>G3IKT5_CRIGR</name>
<dbReference type="Proteomes" id="UP000001075">
    <property type="component" value="Unassembled WGS sequence"/>
</dbReference>
<comment type="function">
    <text evidence="8">Transcription factor that regulates gene expression in intestine. May participate in vitamin A metabolism most likely by regulating BCO1 expression in the intestine.</text>
</comment>
<feature type="region of interest" description="Disordered" evidence="12">
    <location>
        <begin position="1"/>
        <end position="84"/>
    </location>
</feature>
<dbReference type="GO" id="GO:0000977">
    <property type="term" value="F:RNA polymerase II transcription regulatory region sequence-specific DNA binding"/>
    <property type="evidence" value="ECO:0007669"/>
    <property type="project" value="TreeGrafter"/>
</dbReference>
<keyword evidence="3 10" id="KW-0238">DNA-binding</keyword>
<evidence type="ECO:0000256" key="12">
    <source>
        <dbReference type="SAM" id="MobiDB-lite"/>
    </source>
</evidence>
<comment type="subcellular location">
    <subcellularLocation>
        <location evidence="1 10 11">Nucleus</location>
    </subcellularLocation>
</comment>
<dbReference type="InterPro" id="IPR009057">
    <property type="entry name" value="Homeodomain-like_sf"/>
</dbReference>
<dbReference type="GO" id="GO:0005634">
    <property type="term" value="C:nucleus"/>
    <property type="evidence" value="ECO:0007669"/>
    <property type="project" value="UniProtKB-SubCell"/>
</dbReference>
<accession>G3IKT5</accession>
<dbReference type="EMBL" id="JH003757">
    <property type="protein sequence ID" value="EGW14037.1"/>
    <property type="molecule type" value="Genomic_DNA"/>
</dbReference>
<dbReference type="PROSITE" id="PS00027">
    <property type="entry name" value="HOMEOBOX_1"/>
    <property type="match status" value="1"/>
</dbReference>
<dbReference type="InterPro" id="IPR017970">
    <property type="entry name" value="Homeobox_CS"/>
</dbReference>
<dbReference type="Gene3D" id="1.10.10.60">
    <property type="entry name" value="Homeodomain-like"/>
    <property type="match status" value="1"/>
</dbReference>
<feature type="DNA-binding region" description="Homeobox" evidence="10">
    <location>
        <begin position="79"/>
        <end position="138"/>
    </location>
</feature>
<dbReference type="GO" id="GO:0000981">
    <property type="term" value="F:DNA-binding transcription factor activity, RNA polymerase II-specific"/>
    <property type="evidence" value="ECO:0007669"/>
    <property type="project" value="InterPro"/>
</dbReference>
<evidence type="ECO:0000256" key="11">
    <source>
        <dbReference type="RuleBase" id="RU000682"/>
    </source>
</evidence>
<dbReference type="eggNOG" id="KOG0490">
    <property type="taxonomic scope" value="Eukaryota"/>
</dbReference>
<reference evidence="15" key="1">
    <citation type="journal article" date="2011" name="Nat. Biotechnol.">
        <title>The genomic sequence of the Chinese hamster ovary (CHO)-K1 cell line.</title>
        <authorList>
            <person name="Xu X."/>
            <person name="Nagarajan H."/>
            <person name="Lewis N.E."/>
            <person name="Pan S."/>
            <person name="Cai Z."/>
            <person name="Liu X."/>
            <person name="Chen W."/>
            <person name="Xie M."/>
            <person name="Wang W."/>
            <person name="Hammond S."/>
            <person name="Andersen M.R."/>
            <person name="Neff N."/>
            <person name="Passarelli B."/>
            <person name="Koh W."/>
            <person name="Fan H.C."/>
            <person name="Wang J."/>
            <person name="Gui Y."/>
            <person name="Lee K.H."/>
            <person name="Betenbaugh M.J."/>
            <person name="Quake S.R."/>
            <person name="Famili I."/>
            <person name="Palsson B.O."/>
            <person name="Wang J."/>
        </authorList>
    </citation>
    <scope>NUCLEOTIDE SEQUENCE [LARGE SCALE GENOMIC DNA]</scope>
    <source>
        <strain evidence="15">CHO K1 cell line</strain>
    </source>
</reference>
<keyword evidence="2" id="KW-0805">Transcription regulation</keyword>
<evidence type="ECO:0000256" key="1">
    <source>
        <dbReference type="ARBA" id="ARBA00004123"/>
    </source>
</evidence>
<organism evidence="14 15">
    <name type="scientific">Cricetulus griseus</name>
    <name type="common">Chinese hamster</name>
    <name type="synonym">Cricetulus barabensis griseus</name>
    <dbReference type="NCBI Taxonomy" id="10029"/>
    <lineage>
        <taxon>Eukaryota</taxon>
        <taxon>Metazoa</taxon>
        <taxon>Chordata</taxon>
        <taxon>Craniata</taxon>
        <taxon>Vertebrata</taxon>
        <taxon>Euteleostomi</taxon>
        <taxon>Mammalia</taxon>
        <taxon>Eutheria</taxon>
        <taxon>Euarchontoglires</taxon>
        <taxon>Glires</taxon>
        <taxon>Rodentia</taxon>
        <taxon>Myomorpha</taxon>
        <taxon>Muroidea</taxon>
        <taxon>Cricetidae</taxon>
        <taxon>Cricetinae</taxon>
        <taxon>Cricetulus</taxon>
    </lineage>
</organism>
<gene>
    <name evidence="14" type="ORF">I79_024488</name>
</gene>
<feature type="compositionally biased region" description="Basic and acidic residues" evidence="12">
    <location>
        <begin position="63"/>
        <end position="77"/>
    </location>
</feature>
<dbReference type="PANTHER" id="PTHR24329:SF362">
    <property type="entry name" value="INTESTINE-SPECIFIC HOMEOBOX"/>
    <property type="match status" value="1"/>
</dbReference>
<dbReference type="InParanoid" id="G3IKT5"/>
<dbReference type="SMART" id="SM00389">
    <property type="entry name" value="HOX"/>
    <property type="match status" value="1"/>
</dbReference>
<keyword evidence="4 10" id="KW-0371">Homeobox</keyword>
<dbReference type="PANTHER" id="PTHR24329">
    <property type="entry name" value="HOMEOBOX PROTEIN ARISTALESS"/>
    <property type="match status" value="1"/>
</dbReference>
<dbReference type="Pfam" id="PF00046">
    <property type="entry name" value="Homeodomain"/>
    <property type="match status" value="1"/>
</dbReference>
<dbReference type="AlphaFoldDB" id="G3IKT5"/>
<keyword evidence="6" id="KW-0804">Transcription</keyword>
<evidence type="ECO:0000256" key="8">
    <source>
        <dbReference type="ARBA" id="ARBA00055445"/>
    </source>
</evidence>